<dbReference type="Proteomes" id="UP000469559">
    <property type="component" value="Unassembled WGS sequence"/>
</dbReference>
<reference evidence="1 2" key="1">
    <citation type="submission" date="2018-05" db="EMBL/GenBank/DDBJ databases">
        <title>Whole genome sequencing for identification of molecular markers to develop diagnostic detection tools for the regulated plant pathogen Lachnellula willkommii.</title>
        <authorList>
            <person name="Giroux E."/>
            <person name="Bilodeau G."/>
        </authorList>
    </citation>
    <scope>NUCLEOTIDE SEQUENCE [LARGE SCALE GENOMIC DNA]</scope>
    <source>
        <strain evidence="1 2">CBS 203.66</strain>
    </source>
</reference>
<accession>A0A8T9BBF8</accession>
<proteinExistence type="predicted"/>
<organism evidence="1 2">
    <name type="scientific">Lachnellula arida</name>
    <dbReference type="NCBI Taxonomy" id="1316785"/>
    <lineage>
        <taxon>Eukaryota</taxon>
        <taxon>Fungi</taxon>
        <taxon>Dikarya</taxon>
        <taxon>Ascomycota</taxon>
        <taxon>Pezizomycotina</taxon>
        <taxon>Leotiomycetes</taxon>
        <taxon>Helotiales</taxon>
        <taxon>Lachnaceae</taxon>
        <taxon>Lachnellula</taxon>
    </lineage>
</organism>
<sequence>MVDNGLADLYDPIPDLKTPGLFPPQDLATFGQYYLYYTETAGYCAFTEAVVLGGDVVVVRYEGHLGRGHFYTDIKKRFLSQLKPCWKRVGIAKDSKGFSLREEMSKIQATFPALMRAIDTGSWKKLRTSQPLNDIDLRVILRIPRMIARLRMVPSRQFGNRLLRILPGNKTW</sequence>
<gene>
    <name evidence="1" type="ORF">LARI1_G007309</name>
</gene>
<dbReference type="EMBL" id="QGMF01000280">
    <property type="protein sequence ID" value="TVY17188.1"/>
    <property type="molecule type" value="Genomic_DNA"/>
</dbReference>
<dbReference type="AlphaFoldDB" id="A0A8T9BBF8"/>
<protein>
    <submittedName>
        <fullName evidence="1">Uncharacterized protein</fullName>
    </submittedName>
</protein>
<evidence type="ECO:0000313" key="2">
    <source>
        <dbReference type="Proteomes" id="UP000469559"/>
    </source>
</evidence>
<evidence type="ECO:0000313" key="1">
    <source>
        <dbReference type="EMBL" id="TVY17188.1"/>
    </source>
</evidence>
<dbReference type="OrthoDB" id="3507613at2759"/>
<name>A0A8T9BBF8_9HELO</name>
<keyword evidence="2" id="KW-1185">Reference proteome</keyword>
<comment type="caution">
    <text evidence="1">The sequence shown here is derived from an EMBL/GenBank/DDBJ whole genome shotgun (WGS) entry which is preliminary data.</text>
</comment>